<keyword evidence="1" id="KW-0067">ATP-binding</keyword>
<evidence type="ECO:0000256" key="1">
    <source>
        <dbReference type="RuleBase" id="RU363044"/>
    </source>
</evidence>
<protein>
    <recommendedName>
        <fullName evidence="1">ATP-dependent DNA helicase</fullName>
        <ecNumber evidence="1">5.6.2.3</ecNumber>
    </recommendedName>
</protein>
<keyword evidence="1" id="KW-0347">Helicase</keyword>
<evidence type="ECO:0000259" key="5">
    <source>
        <dbReference type="Pfam" id="PF21530"/>
    </source>
</evidence>
<dbReference type="InterPro" id="IPR025476">
    <property type="entry name" value="Helitron_helicase-like"/>
</dbReference>
<keyword evidence="1" id="KW-0227">DNA damage</keyword>
<comment type="cofactor">
    <cofactor evidence="1">
        <name>Mg(2+)</name>
        <dbReference type="ChEBI" id="CHEBI:18420"/>
    </cofactor>
</comment>
<sequence>MAGWLVTAGHFARFSAGYYFFFGFRLCCLSSFCLLLAVFCNRLLSVLMQPIARVLFPLSLVLLSETSASSRWLFEPAQSRNMDRNARRRKCYAEMPEHEKADLLRRRRDANAAKKRRLFIPDNDRINASVLSQGEDSQHNCQVSLSNLAVTALSGRAAGNIQQSHCHLNSEFIAFHPHNQMSFSTGLRCLFPSPFFEQCMESASVAREIVQPSICREQNRHLFTETSLAYLRSGCRNEFHGAVHHTDDVQLSSVRQLSPSVAPETVSAPSSSGAISCRRRRSKLSRLESIPEESLILPNVPDCEHCGAKRFHMEPPSFYCRGGEVKLVSAAMPYGLKRLFTGSDEECEDFRRNARTYNNNVAFTSYAAKYDRELTKNRHGVYTFRVQGQVYHFLNSLLASGDQASGIQLYFYDTKEALRKRTQHSDKLREDTLKLLMSLLQDNPYAKFFKSLRDVPNLENHKIILNCNPGLDQRVYNLPTASQVAAIWTETDDASIDMRPHIQVYSHSSTSLQYSLLFPRVAEKARNEDYFVSAREYYCYKFQVRDDDASMLLHSLRLFQQFAVGSYIKIETSRLDFHRRKQNEIRTEVLQGVLDSIAIGQTQGSKVGRRTIFPASFIGGPRDMKRRYLDAMSLVQKYGKPDIFLTMTCNPMWREIQEGLRYTEKAQDRPDLLSRVFRAKFEVLKSELLHKHIFGEVAACVYATEFQKRGFPHAHVLLILKPQFKLLNAESYDKIVCAELPDPNEHQHLYSLVVKHMLHGPCGDMDKSRPCMKNGSCKSRYPKNFSDHTIHAEDSYPCYRRRNDGRKVKVRRLELDNRWVIPHNRYLLALLDCHINVEICSTVKLVKYLYKYVFKGPDLISFQVIDQDSCSDVDEISNFQKGRWISPPETLWRIYEFWLSEMTPSVYTLQVHLPDQQSISFDKDSNLSYLLRKIDFSRTMLTEFFKINRSNAKAQTLRCLYREFLEHFVWTLKTKSWSERERRRVIGRLVTASPKEGERYFLRLLLCHVRCPTSFDYLLTVNGEQMSSFRVAALRLGLLESDNYIEETLEEAVAFQMPSSLRLLFVTLLFYCCPTDPKLLWNRFEKDLSADYVHAQKYTHYSDYEIKNRVMRDINRSLVQMGKSIDEFHIVTDSFAAAERNTREMDSERNIVVDPEDELLPSKLNPEQRYAFDVILQSVFSSEGKAFFIDGPGGSGKTFLYRSLLSTLRSQGYIAIAIATSGVAASILPGGRTVHSRFKIPLDFSNTSMAKRQTIEAFNSLLQDLKDSDLPFSGHVVIFGGDFRQTLPVVEQASKQALIEASLKFPNVKCRLIHSVFPDLNLYSVDPYQMINRCILSPRNSSVDELNEAMIDKFPGKLYTYISSDKTVNQRFQGDYQDFLNSQNPKGLPPHKLSLKENCPIMLLRNLNPTEGLCNGTRLICRELRQHTICAEIVFGQHRGKRVFIPRIPLQTPDNEKNGIPFIRTQFPIRLCFAMTINKSQGQTLYYVGIYLREPVFSHGQLYVALSRARTPDTVKILIVPGTFDDVKIDNKTRNVVFSEVFHLATM</sequence>
<comment type="similarity">
    <text evidence="1">Belongs to the helicase family.</text>
</comment>
<feature type="domain" description="Helitron helicase-like" evidence="4">
    <location>
        <begin position="537"/>
        <end position="718"/>
    </location>
</feature>
<evidence type="ECO:0000259" key="3">
    <source>
        <dbReference type="Pfam" id="PF05970"/>
    </source>
</evidence>
<dbReference type="GeneID" id="140037855"/>
<feature type="domain" description="DNA helicase Pif1-like DEAD-box helicase" evidence="3">
    <location>
        <begin position="1163"/>
        <end position="1249"/>
    </location>
</feature>
<feature type="transmembrane region" description="Helical" evidence="2">
    <location>
        <begin position="18"/>
        <end position="39"/>
    </location>
</feature>
<evidence type="ECO:0000259" key="4">
    <source>
        <dbReference type="Pfam" id="PF14214"/>
    </source>
</evidence>
<dbReference type="Pfam" id="PF21530">
    <property type="entry name" value="Pif1_2B_dom"/>
    <property type="match status" value="1"/>
</dbReference>
<dbReference type="Pfam" id="PF05970">
    <property type="entry name" value="PIF1"/>
    <property type="match status" value="1"/>
</dbReference>
<keyword evidence="1" id="KW-0233">DNA recombination</keyword>
<dbReference type="SUPFAM" id="SSF52540">
    <property type="entry name" value="P-loop containing nucleoside triphosphate hydrolases"/>
    <property type="match status" value="2"/>
</dbReference>
<reference evidence="7" key="1">
    <citation type="submission" date="2025-08" db="UniProtKB">
        <authorList>
            <consortium name="RefSeq"/>
        </authorList>
    </citation>
    <scope>IDENTIFICATION</scope>
    <source>
        <tissue evidence="7">Leaves</tissue>
    </source>
</reference>
<accession>A0ABM4X4Z7</accession>
<dbReference type="InterPro" id="IPR049163">
    <property type="entry name" value="Pif1-like_2B_dom"/>
</dbReference>
<dbReference type="Pfam" id="PF14214">
    <property type="entry name" value="Helitron_like_N"/>
    <property type="match status" value="1"/>
</dbReference>
<dbReference type="InterPro" id="IPR010285">
    <property type="entry name" value="DNA_helicase_pif1-like_DEAD"/>
</dbReference>
<feature type="domain" description="DNA helicase Pif1-like 2B" evidence="5">
    <location>
        <begin position="1378"/>
        <end position="1423"/>
    </location>
</feature>
<dbReference type="Gene3D" id="3.40.50.300">
    <property type="entry name" value="P-loop containing nucleotide triphosphate hydrolases"/>
    <property type="match status" value="2"/>
</dbReference>
<gene>
    <name evidence="7" type="primary">LOC140037855</name>
</gene>
<evidence type="ECO:0000256" key="2">
    <source>
        <dbReference type="SAM" id="Phobius"/>
    </source>
</evidence>
<dbReference type="CDD" id="cd18809">
    <property type="entry name" value="SF1_C_RecD"/>
    <property type="match status" value="1"/>
</dbReference>
<evidence type="ECO:0000313" key="6">
    <source>
        <dbReference type="Proteomes" id="UP001652660"/>
    </source>
</evidence>
<organism evidence="6 7">
    <name type="scientific">Coffea arabica</name>
    <name type="common">Arabian coffee</name>
    <dbReference type="NCBI Taxonomy" id="13443"/>
    <lineage>
        <taxon>Eukaryota</taxon>
        <taxon>Viridiplantae</taxon>
        <taxon>Streptophyta</taxon>
        <taxon>Embryophyta</taxon>
        <taxon>Tracheophyta</taxon>
        <taxon>Spermatophyta</taxon>
        <taxon>Magnoliopsida</taxon>
        <taxon>eudicotyledons</taxon>
        <taxon>Gunneridae</taxon>
        <taxon>Pentapetalae</taxon>
        <taxon>asterids</taxon>
        <taxon>lamiids</taxon>
        <taxon>Gentianales</taxon>
        <taxon>Rubiaceae</taxon>
        <taxon>Ixoroideae</taxon>
        <taxon>Gardenieae complex</taxon>
        <taxon>Bertiereae - Coffeeae clade</taxon>
        <taxon>Coffeeae</taxon>
        <taxon>Coffea</taxon>
    </lineage>
</organism>
<comment type="catalytic activity">
    <reaction evidence="1">
        <text>ATP + H2O = ADP + phosphate + H(+)</text>
        <dbReference type="Rhea" id="RHEA:13065"/>
        <dbReference type="ChEBI" id="CHEBI:15377"/>
        <dbReference type="ChEBI" id="CHEBI:15378"/>
        <dbReference type="ChEBI" id="CHEBI:30616"/>
        <dbReference type="ChEBI" id="CHEBI:43474"/>
        <dbReference type="ChEBI" id="CHEBI:456216"/>
        <dbReference type="EC" id="5.6.2.3"/>
    </reaction>
</comment>
<dbReference type="Proteomes" id="UP001652660">
    <property type="component" value="Chromosome 3c"/>
</dbReference>
<dbReference type="EC" id="5.6.2.3" evidence="1"/>
<proteinExistence type="inferred from homology"/>
<keyword evidence="2" id="KW-0472">Membrane</keyword>
<keyword evidence="1" id="KW-0234">DNA repair</keyword>
<evidence type="ECO:0000313" key="7">
    <source>
        <dbReference type="RefSeq" id="XP_071939102.1"/>
    </source>
</evidence>
<keyword evidence="2" id="KW-0812">Transmembrane</keyword>
<name>A0ABM4X4Z7_COFAR</name>
<dbReference type="PANTHER" id="PTHR10492">
    <property type="match status" value="1"/>
</dbReference>
<keyword evidence="6" id="KW-1185">Reference proteome</keyword>
<dbReference type="PANTHER" id="PTHR10492:SF100">
    <property type="entry name" value="ATP-DEPENDENT DNA HELICASE"/>
    <property type="match status" value="1"/>
</dbReference>
<keyword evidence="1" id="KW-0547">Nucleotide-binding</keyword>
<dbReference type="RefSeq" id="XP_071939102.1">
    <property type="nucleotide sequence ID" value="XM_072083001.1"/>
</dbReference>
<keyword evidence="2" id="KW-1133">Transmembrane helix</keyword>
<dbReference type="InterPro" id="IPR027417">
    <property type="entry name" value="P-loop_NTPase"/>
</dbReference>
<keyword evidence="1" id="KW-0378">Hydrolase</keyword>